<gene>
    <name evidence="1" type="ORF">EV643_10946</name>
</gene>
<protein>
    <submittedName>
        <fullName evidence="1">Uncharacterized protein</fullName>
    </submittedName>
</protein>
<dbReference type="Proteomes" id="UP000295388">
    <property type="component" value="Unassembled WGS sequence"/>
</dbReference>
<accession>A0A4R6KAR3</accession>
<name>A0A4R6KAR3_9ACTN</name>
<organism evidence="1 2">
    <name type="scientific">Kribbella caucasensis</name>
    <dbReference type="NCBI Taxonomy" id="2512215"/>
    <lineage>
        <taxon>Bacteria</taxon>
        <taxon>Bacillati</taxon>
        <taxon>Actinomycetota</taxon>
        <taxon>Actinomycetes</taxon>
        <taxon>Propionibacteriales</taxon>
        <taxon>Kribbellaceae</taxon>
        <taxon>Kribbella</taxon>
    </lineage>
</organism>
<dbReference type="AlphaFoldDB" id="A0A4R6KAR3"/>
<keyword evidence="2" id="KW-1185">Reference proteome</keyword>
<evidence type="ECO:0000313" key="2">
    <source>
        <dbReference type="Proteomes" id="UP000295388"/>
    </source>
</evidence>
<reference evidence="1 2" key="1">
    <citation type="submission" date="2019-03" db="EMBL/GenBank/DDBJ databases">
        <title>Genomic Encyclopedia of Type Strains, Phase III (KMG-III): the genomes of soil and plant-associated and newly described type strains.</title>
        <authorList>
            <person name="Whitman W."/>
        </authorList>
    </citation>
    <scope>NUCLEOTIDE SEQUENCE [LARGE SCALE GENOMIC DNA]</scope>
    <source>
        <strain evidence="1 2">VKM Ac-2527</strain>
    </source>
</reference>
<comment type="caution">
    <text evidence="1">The sequence shown here is derived from an EMBL/GenBank/DDBJ whole genome shotgun (WGS) entry which is preliminary data.</text>
</comment>
<dbReference type="EMBL" id="SNWQ01000009">
    <property type="protein sequence ID" value="TDO47155.1"/>
    <property type="molecule type" value="Genomic_DNA"/>
</dbReference>
<proteinExistence type="predicted"/>
<sequence>MIDLTQALTDLVLSGAVESWSEAQVADRLTDFTAALGGQIDWDDAAGEKWAQIEGHDAPLVYLSVHAPLLVLNEELVSDSFSPEGLTIVRVPSMHASVLTCDREVLRQFFGVEDFTSEFDDSRFSFSDLYYQTVT</sequence>
<evidence type="ECO:0000313" key="1">
    <source>
        <dbReference type="EMBL" id="TDO47155.1"/>
    </source>
</evidence>